<comment type="caution">
    <text evidence="2">The sequence shown here is derived from an EMBL/GenBank/DDBJ whole genome shotgun (WGS) entry which is preliminary data.</text>
</comment>
<name>A0ABS8WI10_DATST</name>
<evidence type="ECO:0000313" key="2">
    <source>
        <dbReference type="EMBL" id="MCE3049794.1"/>
    </source>
</evidence>
<sequence>MSSGSKTRADQRVETTIFVEVEHSESPPIVEVEIGVEESSSSHTPLSPQLPLSKGLPKAPMHLFHHPIEEHKQKVRADRDNSSNKRNMSVDDYLGSSTEFSSKRPTKPLQLVTYSTTSTISQFSRPRYEYGPQSR</sequence>
<evidence type="ECO:0000313" key="3">
    <source>
        <dbReference type="Proteomes" id="UP000823775"/>
    </source>
</evidence>
<accession>A0ABS8WI10</accession>
<organism evidence="2 3">
    <name type="scientific">Datura stramonium</name>
    <name type="common">Jimsonweed</name>
    <name type="synonym">Common thornapple</name>
    <dbReference type="NCBI Taxonomy" id="4076"/>
    <lineage>
        <taxon>Eukaryota</taxon>
        <taxon>Viridiplantae</taxon>
        <taxon>Streptophyta</taxon>
        <taxon>Embryophyta</taxon>
        <taxon>Tracheophyta</taxon>
        <taxon>Spermatophyta</taxon>
        <taxon>Magnoliopsida</taxon>
        <taxon>eudicotyledons</taxon>
        <taxon>Gunneridae</taxon>
        <taxon>Pentapetalae</taxon>
        <taxon>asterids</taxon>
        <taxon>lamiids</taxon>
        <taxon>Solanales</taxon>
        <taxon>Solanaceae</taxon>
        <taxon>Solanoideae</taxon>
        <taxon>Datureae</taxon>
        <taxon>Datura</taxon>
    </lineage>
</organism>
<keyword evidence="3" id="KW-1185">Reference proteome</keyword>
<feature type="compositionally biased region" description="Polar residues" evidence="1">
    <location>
        <begin position="112"/>
        <end position="124"/>
    </location>
</feature>
<gene>
    <name evidence="2" type="ORF">HAX54_045797</name>
</gene>
<feature type="compositionally biased region" description="Basic and acidic residues" evidence="1">
    <location>
        <begin position="66"/>
        <end position="83"/>
    </location>
</feature>
<evidence type="ECO:0000256" key="1">
    <source>
        <dbReference type="SAM" id="MobiDB-lite"/>
    </source>
</evidence>
<proteinExistence type="predicted"/>
<feature type="region of interest" description="Disordered" evidence="1">
    <location>
        <begin position="35"/>
        <end position="135"/>
    </location>
</feature>
<dbReference type="Proteomes" id="UP000823775">
    <property type="component" value="Unassembled WGS sequence"/>
</dbReference>
<dbReference type="EMBL" id="JACEIK010007145">
    <property type="protein sequence ID" value="MCE3049794.1"/>
    <property type="molecule type" value="Genomic_DNA"/>
</dbReference>
<protein>
    <submittedName>
        <fullName evidence="2">Uncharacterized protein</fullName>
    </submittedName>
</protein>
<reference evidence="2 3" key="1">
    <citation type="journal article" date="2021" name="BMC Genomics">
        <title>Datura genome reveals duplications of psychoactive alkaloid biosynthetic genes and high mutation rate following tissue culture.</title>
        <authorList>
            <person name="Rajewski A."/>
            <person name="Carter-House D."/>
            <person name="Stajich J."/>
            <person name="Litt A."/>
        </authorList>
    </citation>
    <scope>NUCLEOTIDE SEQUENCE [LARGE SCALE GENOMIC DNA]</scope>
    <source>
        <strain evidence="2">AR-01</strain>
    </source>
</reference>